<dbReference type="NCBIfam" id="TIGR01767">
    <property type="entry name" value="MTRK"/>
    <property type="match status" value="1"/>
</dbReference>
<feature type="binding site" evidence="7">
    <location>
        <position position="345"/>
    </location>
    <ligand>
        <name>substrate</name>
    </ligand>
</feature>
<dbReference type="InterPro" id="IPR009212">
    <property type="entry name" value="Methylthioribose_kinase"/>
</dbReference>
<feature type="domain" description="Aminoglycoside phosphotransferase" evidence="8">
    <location>
        <begin position="32"/>
        <end position="265"/>
    </location>
</feature>
<evidence type="ECO:0000256" key="4">
    <source>
        <dbReference type="ARBA" id="ARBA00022741"/>
    </source>
</evidence>
<comment type="similarity">
    <text evidence="1 7">Belongs to the methylthioribose kinase family.</text>
</comment>
<dbReference type="EC" id="2.7.1.100" evidence="7"/>
<dbReference type="InterPro" id="IPR002575">
    <property type="entry name" value="Aminoglycoside_PTrfase"/>
</dbReference>
<comment type="catalytic activity">
    <reaction evidence="7">
        <text>5-(methylsulfanyl)-D-ribose + ATP = 5-(methylsulfanyl)-alpha-D-ribose 1-phosphate + ADP + H(+)</text>
        <dbReference type="Rhea" id="RHEA:22312"/>
        <dbReference type="ChEBI" id="CHEBI:15378"/>
        <dbReference type="ChEBI" id="CHEBI:30616"/>
        <dbReference type="ChEBI" id="CHEBI:58533"/>
        <dbReference type="ChEBI" id="CHEBI:78440"/>
        <dbReference type="ChEBI" id="CHEBI:456216"/>
        <dbReference type="EC" id="2.7.1.100"/>
    </reaction>
</comment>
<dbReference type="InterPro" id="IPR011009">
    <property type="entry name" value="Kinase-like_dom_sf"/>
</dbReference>
<feature type="binding site" evidence="7">
    <location>
        <position position="40"/>
    </location>
    <ligand>
        <name>ATP</name>
        <dbReference type="ChEBI" id="CHEBI:30616"/>
    </ligand>
</feature>
<keyword evidence="5 7" id="KW-0418">Kinase</keyword>
<evidence type="ECO:0000256" key="1">
    <source>
        <dbReference type="ARBA" id="ARBA00010165"/>
    </source>
</evidence>
<dbReference type="HAMAP" id="MF_01683">
    <property type="entry name" value="Salvage_MtnK"/>
    <property type="match status" value="1"/>
</dbReference>
<evidence type="ECO:0000313" key="9">
    <source>
        <dbReference type="EMBL" id="MEC0231139.1"/>
    </source>
</evidence>
<dbReference type="SUPFAM" id="SSF56112">
    <property type="entry name" value="Protein kinase-like (PK-like)"/>
    <property type="match status" value="1"/>
</dbReference>
<keyword evidence="6 7" id="KW-0067">ATP-binding</keyword>
<feature type="binding site" evidence="7">
    <location>
        <position position="57"/>
    </location>
    <ligand>
        <name>ATP</name>
        <dbReference type="ChEBI" id="CHEBI:30616"/>
    </ligand>
</feature>
<proteinExistence type="inferred from homology"/>
<evidence type="ECO:0000259" key="8">
    <source>
        <dbReference type="Pfam" id="PF01636"/>
    </source>
</evidence>
<gene>
    <name evidence="7 9" type="primary">mtnK</name>
    <name evidence="9" type="ORF">P4I72_28985</name>
</gene>
<dbReference type="PIRSF" id="PIRSF031134">
    <property type="entry name" value="MTRK"/>
    <property type="match status" value="1"/>
</dbReference>
<keyword evidence="10" id="KW-1185">Reference proteome</keyword>
<dbReference type="PANTHER" id="PTHR34273">
    <property type="entry name" value="METHYLTHIORIBOSE KINASE"/>
    <property type="match status" value="1"/>
</dbReference>
<evidence type="ECO:0000256" key="7">
    <source>
        <dbReference type="HAMAP-Rule" id="MF_01683"/>
    </source>
</evidence>
<dbReference type="RefSeq" id="WP_326075067.1">
    <property type="nucleotide sequence ID" value="NZ_JARLKY010000086.1"/>
</dbReference>
<dbReference type="PANTHER" id="PTHR34273:SF2">
    <property type="entry name" value="METHYLTHIORIBOSE KINASE"/>
    <property type="match status" value="1"/>
</dbReference>
<keyword evidence="7" id="KW-0028">Amino-acid biosynthesis</keyword>
<dbReference type="Gene3D" id="3.90.1200.10">
    <property type="match status" value="1"/>
</dbReference>
<feature type="binding site" evidence="7">
    <location>
        <position position="229"/>
    </location>
    <ligand>
        <name>substrate</name>
    </ligand>
</feature>
<reference evidence="9 10" key="1">
    <citation type="submission" date="2023-03" db="EMBL/GenBank/DDBJ databases">
        <title>Bacillus Genome Sequencing.</title>
        <authorList>
            <person name="Dunlap C."/>
        </authorList>
    </citation>
    <scope>NUCLEOTIDE SEQUENCE [LARGE SCALE GENOMIC DNA]</scope>
    <source>
        <strain evidence="9 10">BD-533</strain>
    </source>
</reference>
<evidence type="ECO:0000256" key="2">
    <source>
        <dbReference type="ARBA" id="ARBA00011738"/>
    </source>
</evidence>
<keyword evidence="7" id="KW-0486">Methionine biosynthesis</keyword>
<dbReference type="Gene3D" id="3.30.200.20">
    <property type="entry name" value="Phosphorylase Kinase, domain 1"/>
    <property type="match status" value="1"/>
</dbReference>
<protein>
    <recommendedName>
        <fullName evidence="7">Methylthioribose kinase</fullName>
        <shortName evidence="7">MTR kinase</shortName>
        <ecNumber evidence="7">2.7.1.100</ecNumber>
    </recommendedName>
</protein>
<dbReference type="GO" id="GO:0046522">
    <property type="term" value="F:S-methyl-5-thioribose kinase activity"/>
    <property type="evidence" value="ECO:0007669"/>
    <property type="project" value="UniProtKB-EC"/>
</dbReference>
<organism evidence="9 10">
    <name type="scientific">Paenibacillus alba</name>
    <dbReference type="NCBI Taxonomy" id="1197127"/>
    <lineage>
        <taxon>Bacteria</taxon>
        <taxon>Bacillati</taxon>
        <taxon>Bacillota</taxon>
        <taxon>Bacilli</taxon>
        <taxon>Bacillales</taxon>
        <taxon>Paenibacillaceae</taxon>
        <taxon>Paenibacillus</taxon>
    </lineage>
</organism>
<keyword evidence="4 7" id="KW-0547">Nucleotide-binding</keyword>
<comment type="pathway">
    <text evidence="7">Amino-acid biosynthesis; L-methionine biosynthesis via salvage pathway; S-methyl-5-thio-alpha-D-ribose 1-phosphate from S-methyl-5'-thioadenosine (hydrolase route): step 2/2.</text>
</comment>
<name>A0ABU6GAC3_9BACL</name>
<comment type="subunit">
    <text evidence="2 7">Homodimer.</text>
</comment>
<comment type="function">
    <text evidence="7">Catalyzes the phosphorylation of methylthioribose into methylthioribose-1-phosphate.</text>
</comment>
<keyword evidence="3 7" id="KW-0808">Transferase</keyword>
<dbReference type="EMBL" id="JARLKY010000086">
    <property type="protein sequence ID" value="MEC0231139.1"/>
    <property type="molecule type" value="Genomic_DNA"/>
</dbReference>
<dbReference type="Pfam" id="PF01636">
    <property type="entry name" value="APH"/>
    <property type="match status" value="1"/>
</dbReference>
<evidence type="ECO:0000256" key="6">
    <source>
        <dbReference type="ARBA" id="ARBA00022840"/>
    </source>
</evidence>
<comment type="caution">
    <text evidence="9">The sequence shown here is derived from an EMBL/GenBank/DDBJ whole genome shotgun (WGS) entry which is preliminary data.</text>
</comment>
<sequence length="408" mass="45776">MSTYHPLTEVQAIAYSRQIPHLFQEGADLASQEIGDGNLNLVFRISETATGKSIILKQALPYAKVVGESWPLTLDRARIESEALLIEEALNPDLVPHVYAYDADLALTVMEDLSDHVIMRKGLIEGNQYPLFAEHIGRFLATTLFFTSDLGKNQQDKKIQQGRFINPELCKITEDLIFDDPYRDAETNNIEAQIRDAAEQLWTDHALHLEVAILRQKFLASAQALLHGDLHTGSIFIKPDSTKVIDPEFAYYGPMGFDIGAVLANLILNFAGQEGWSKDDESRAAYRSYLLQTVKDVWTHFEANFRALWNEHGVDRVFQSAGYQDYFLTNLLQDTVGFTGAKMVRRIVGLAHVADIDKIEDAAARERAQRLALNTGKALIRINRQVTSIDELIAIVTQESAVERGFAL</sequence>
<dbReference type="Proteomes" id="UP001338137">
    <property type="component" value="Unassembled WGS sequence"/>
</dbReference>
<evidence type="ECO:0000256" key="5">
    <source>
        <dbReference type="ARBA" id="ARBA00022777"/>
    </source>
</evidence>
<feature type="binding site" evidence="7">
    <location>
        <begin position="111"/>
        <end position="113"/>
    </location>
    <ligand>
        <name>ATP</name>
        <dbReference type="ChEBI" id="CHEBI:30616"/>
    </ligand>
</feature>
<feature type="binding site" evidence="7">
    <location>
        <begin position="246"/>
        <end position="248"/>
    </location>
    <ligand>
        <name>ATP</name>
        <dbReference type="ChEBI" id="CHEBI:30616"/>
    </ligand>
</feature>
<evidence type="ECO:0000256" key="3">
    <source>
        <dbReference type="ARBA" id="ARBA00022679"/>
    </source>
</evidence>
<evidence type="ECO:0000313" key="10">
    <source>
        <dbReference type="Proteomes" id="UP001338137"/>
    </source>
</evidence>
<accession>A0ABU6GAC3</accession>